<dbReference type="Proteomes" id="UP001320119">
    <property type="component" value="Chromosome"/>
</dbReference>
<dbReference type="RefSeq" id="WP_236985743.1">
    <property type="nucleotide sequence ID" value="NZ_AP023086.1"/>
</dbReference>
<keyword evidence="1" id="KW-0472">Membrane</keyword>
<dbReference type="KEGG" id="marq:MARGE09_P0436"/>
<proteinExistence type="predicted"/>
<dbReference type="Pfam" id="PF03929">
    <property type="entry name" value="PepSY_TM"/>
    <property type="match status" value="1"/>
</dbReference>
<evidence type="ECO:0000313" key="2">
    <source>
        <dbReference type="EMBL" id="BCD96237.1"/>
    </source>
</evidence>
<organism evidence="2 3">
    <name type="scientific">Marinagarivorans cellulosilyticus</name>
    <dbReference type="NCBI Taxonomy" id="2721545"/>
    <lineage>
        <taxon>Bacteria</taxon>
        <taxon>Pseudomonadati</taxon>
        <taxon>Pseudomonadota</taxon>
        <taxon>Gammaproteobacteria</taxon>
        <taxon>Cellvibrionales</taxon>
        <taxon>Cellvibrionaceae</taxon>
        <taxon>Marinagarivorans</taxon>
    </lineage>
</organism>
<feature type="transmembrane region" description="Helical" evidence="1">
    <location>
        <begin position="179"/>
        <end position="200"/>
    </location>
</feature>
<keyword evidence="1" id="KW-1133">Transmembrane helix</keyword>
<evidence type="ECO:0000313" key="3">
    <source>
        <dbReference type="Proteomes" id="UP001320119"/>
    </source>
</evidence>
<keyword evidence="3" id="KW-1185">Reference proteome</keyword>
<accession>A0AAN1WER3</accession>
<evidence type="ECO:0000256" key="1">
    <source>
        <dbReference type="SAM" id="Phobius"/>
    </source>
</evidence>
<name>A0AAN1WER3_9GAMM</name>
<dbReference type="EMBL" id="AP023086">
    <property type="protein sequence ID" value="BCD96237.1"/>
    <property type="molecule type" value="Genomic_DNA"/>
</dbReference>
<dbReference type="AlphaFoldDB" id="A0AAN1WER3"/>
<keyword evidence="1" id="KW-0812">Transmembrane</keyword>
<dbReference type="InterPro" id="IPR005625">
    <property type="entry name" value="PepSY-ass_TM"/>
</dbReference>
<sequence length="202" mass="22458">MKTALRRWHKWLGWLLAAQLLLWAVTGAVFIFKPGYGPAYERLEVLFLPVSQQDIQRVAAIAKPEWQGVRILRSVAGEHLLVNTVNGVKHLDFSGVQRNPSASVVKSLFSDSIAGNTARYGQLTDLAGLTAVTSTGVNLTLDWQQLTLRQQGDDSRLISLLYKLHYLQFTGNAFIDKTMASLALMFLIVLSVFGVVVSFLRK</sequence>
<protein>
    <submittedName>
        <fullName evidence="2">Uncharacterized protein</fullName>
    </submittedName>
</protein>
<reference evidence="2 3" key="1">
    <citation type="journal article" date="2022" name="IScience">
        <title>An ultrasensitive nanofiber-based assay for enzymatic hydrolysis and deep-sea microbial degradation of cellulose.</title>
        <authorList>
            <person name="Tsudome M."/>
            <person name="Tachioka M."/>
            <person name="Miyazaki M."/>
            <person name="Uchimura K."/>
            <person name="Tsuda M."/>
            <person name="Takaki Y."/>
            <person name="Deguchi S."/>
        </authorList>
    </citation>
    <scope>NUCLEOTIDE SEQUENCE [LARGE SCALE GENOMIC DNA]</scope>
    <source>
        <strain evidence="2 3">GE09</strain>
    </source>
</reference>
<gene>
    <name evidence="2" type="ORF">MARGE09_P0436</name>
</gene>